<gene>
    <name evidence="2" type="ORF">B5766_02695</name>
</gene>
<evidence type="ECO:0000313" key="2">
    <source>
        <dbReference type="EMBL" id="PDQ36067.1"/>
    </source>
</evidence>
<dbReference type="InterPro" id="IPR019933">
    <property type="entry name" value="DivIVA_domain"/>
</dbReference>
<protein>
    <recommendedName>
        <fullName evidence="4">DivIVA domain-containing protein</fullName>
    </recommendedName>
</protein>
<accession>A0A2A6FTT4</accession>
<name>A0A2A6FTT4_9MICO</name>
<feature type="compositionally biased region" description="Polar residues" evidence="1">
    <location>
        <begin position="188"/>
        <end position="211"/>
    </location>
</feature>
<organism evidence="2 3">
    <name type="scientific">Candidatus Lumbricidiphila eiseniae</name>
    <dbReference type="NCBI Taxonomy" id="1969409"/>
    <lineage>
        <taxon>Bacteria</taxon>
        <taxon>Bacillati</taxon>
        <taxon>Actinomycetota</taxon>
        <taxon>Actinomycetes</taxon>
        <taxon>Micrococcales</taxon>
        <taxon>Microbacteriaceae</taxon>
        <taxon>Candidatus Lumbricidiphila</taxon>
    </lineage>
</organism>
<sequence>MTFPHAPKHRPGYKIAEVDAFLEVAHRAFDGTSRPTDVPVTSADIRRTAFGMSRKGYSTAHVDAALERLEDAFAQREHSLMLGRTAPGIDTSQLREAIFARLARSKGSRFARTGFIVRGYSVREVDRFMIRMARCLHNDTPCEVSEVRAIVFSTQLRGYCETQVDAFCDALVEVLLAQRLTEEEDAVSPQSTGEPRTHQQQPVSTPVTVDQPSRVEPMVVGQPPQVAPVLGQPPHLSPSS</sequence>
<evidence type="ECO:0008006" key="4">
    <source>
        <dbReference type="Google" id="ProtNLM"/>
    </source>
</evidence>
<dbReference type="Gene3D" id="6.10.250.660">
    <property type="match status" value="1"/>
</dbReference>
<evidence type="ECO:0000313" key="3">
    <source>
        <dbReference type="Proteomes" id="UP000219994"/>
    </source>
</evidence>
<dbReference type="AlphaFoldDB" id="A0A2A6FTT4"/>
<dbReference type="NCBIfam" id="TIGR03544">
    <property type="entry name" value="DivI1A_domain"/>
    <property type="match status" value="2"/>
</dbReference>
<proteinExistence type="predicted"/>
<dbReference type="EMBL" id="NAEP01000023">
    <property type="protein sequence ID" value="PDQ36067.1"/>
    <property type="molecule type" value="Genomic_DNA"/>
</dbReference>
<comment type="caution">
    <text evidence="2">The sequence shown here is derived from an EMBL/GenBank/DDBJ whole genome shotgun (WGS) entry which is preliminary data.</text>
</comment>
<evidence type="ECO:0000256" key="1">
    <source>
        <dbReference type="SAM" id="MobiDB-lite"/>
    </source>
</evidence>
<feature type="region of interest" description="Disordered" evidence="1">
    <location>
        <begin position="183"/>
        <end position="240"/>
    </location>
</feature>
<dbReference type="Proteomes" id="UP000219994">
    <property type="component" value="Unassembled WGS sequence"/>
</dbReference>
<reference evidence="3" key="1">
    <citation type="submission" date="2017-03" db="EMBL/GenBank/DDBJ databases">
        <authorList>
            <person name="Lund M.B."/>
        </authorList>
    </citation>
    <scope>NUCLEOTIDE SEQUENCE [LARGE SCALE GENOMIC DNA]</scope>
</reference>